<organism evidence="2 3">
    <name type="scientific">Favolaschia claudopus</name>
    <dbReference type="NCBI Taxonomy" id="2862362"/>
    <lineage>
        <taxon>Eukaryota</taxon>
        <taxon>Fungi</taxon>
        <taxon>Dikarya</taxon>
        <taxon>Basidiomycota</taxon>
        <taxon>Agaricomycotina</taxon>
        <taxon>Agaricomycetes</taxon>
        <taxon>Agaricomycetidae</taxon>
        <taxon>Agaricales</taxon>
        <taxon>Marasmiineae</taxon>
        <taxon>Mycenaceae</taxon>
        <taxon>Favolaschia</taxon>
    </lineage>
</organism>
<dbReference type="EMBL" id="JAWWNJ010000158">
    <property type="protein sequence ID" value="KAK6980549.1"/>
    <property type="molecule type" value="Genomic_DNA"/>
</dbReference>
<accession>A0AAV9ZEK7</accession>
<evidence type="ECO:0000313" key="3">
    <source>
        <dbReference type="Proteomes" id="UP001362999"/>
    </source>
</evidence>
<dbReference type="InterPro" id="IPR013218">
    <property type="entry name" value="Dsn1/Mis13"/>
</dbReference>
<feature type="compositionally biased region" description="Low complexity" evidence="1">
    <location>
        <begin position="60"/>
        <end position="69"/>
    </location>
</feature>
<reference evidence="2 3" key="1">
    <citation type="journal article" date="2024" name="J Genomics">
        <title>Draft genome sequencing and assembly of Favolaschia claudopus CIRM-BRFM 2984 isolated from oak limbs.</title>
        <authorList>
            <person name="Navarro D."/>
            <person name="Drula E."/>
            <person name="Chaduli D."/>
            <person name="Cazenave R."/>
            <person name="Ahrendt S."/>
            <person name="Wang J."/>
            <person name="Lipzen A."/>
            <person name="Daum C."/>
            <person name="Barry K."/>
            <person name="Grigoriev I.V."/>
            <person name="Favel A."/>
            <person name="Rosso M.N."/>
            <person name="Martin F."/>
        </authorList>
    </citation>
    <scope>NUCLEOTIDE SEQUENCE [LARGE SCALE GENOMIC DNA]</scope>
    <source>
        <strain evidence="2 3">CIRM-BRFM 2984</strain>
    </source>
</reference>
<feature type="compositionally biased region" description="Basic residues" evidence="1">
    <location>
        <begin position="167"/>
        <end position="179"/>
    </location>
</feature>
<evidence type="ECO:0000256" key="1">
    <source>
        <dbReference type="SAM" id="MobiDB-lite"/>
    </source>
</evidence>
<dbReference type="PANTHER" id="PTHR14778">
    <property type="entry name" value="KINETOCHORE-ASSOCIATED PROTEIN DSN1 HOMOLOG"/>
    <property type="match status" value="1"/>
</dbReference>
<feature type="region of interest" description="Disordered" evidence="1">
    <location>
        <begin position="457"/>
        <end position="510"/>
    </location>
</feature>
<sequence length="510" mass="55710">MANKRDDAVNPLLVASTRVTAAPQKTNKSLTSNAKRKYTEETAGGLMIVREPRYDAQRQSTAVSTSSKPPTKKFKTTRNPSVDPVEENAVREMDDEANNLRTGSMSLRSSSLVKPPPKVKLKSNIVVTDTEVPLLDGTPQAKRNKALRGDMMTARDRGKTPEPNGNLRHRNSMGGRGKRISSSFQAGAFSLPHAKVHEESFYKHIDHDLPDSEQLRQLLTWSASRAAVSSVASSSSSSLPPEDVTAFKSIMDDMVKTLVAKRLNLSLYRPDDEDASTGTNTQNEKNKQWEITYIQQLREAEEEAEAWKRTGHFYGTYAAKERQRIEERRQGHRNAPPDERLLDNERLRYGLRLSNGPSDANGLEAEIQSRLPDLPFKLDMLHANLHTARTCACVTSRALDARFGLLNAGLGGLAPRSRGESRINALAGPSGIGLPSGLDATKGLLRVLASVDMERPLGKVGDAPTEAQRNAKAAGQRRLTPSVAATRGSPSGGPQGESRLQGERTLVNGP</sequence>
<feature type="region of interest" description="Disordered" evidence="1">
    <location>
        <begin position="154"/>
        <end position="179"/>
    </location>
</feature>
<dbReference type="Pfam" id="PF08202">
    <property type="entry name" value="MIS13"/>
    <property type="match status" value="1"/>
</dbReference>
<name>A0AAV9ZEK7_9AGAR</name>
<dbReference type="AlphaFoldDB" id="A0AAV9ZEK7"/>
<feature type="region of interest" description="Disordered" evidence="1">
    <location>
        <begin position="53"/>
        <end position="82"/>
    </location>
</feature>
<comment type="caution">
    <text evidence="2">The sequence shown here is derived from an EMBL/GenBank/DDBJ whole genome shotgun (WGS) entry which is preliminary data.</text>
</comment>
<dbReference type="PANTHER" id="PTHR14778:SF2">
    <property type="entry name" value="KINETOCHORE-ASSOCIATED PROTEIN DSN1 HOMOLOG"/>
    <property type="match status" value="1"/>
</dbReference>
<gene>
    <name evidence="2" type="ORF">R3P38DRAFT_2809037</name>
</gene>
<dbReference type="Proteomes" id="UP001362999">
    <property type="component" value="Unassembled WGS sequence"/>
</dbReference>
<dbReference type="GO" id="GO:0007059">
    <property type="term" value="P:chromosome segregation"/>
    <property type="evidence" value="ECO:0007669"/>
    <property type="project" value="InterPro"/>
</dbReference>
<evidence type="ECO:0000313" key="2">
    <source>
        <dbReference type="EMBL" id="KAK6980549.1"/>
    </source>
</evidence>
<proteinExistence type="predicted"/>
<dbReference type="GO" id="GO:0000444">
    <property type="term" value="C:MIS12/MIND type complex"/>
    <property type="evidence" value="ECO:0007669"/>
    <property type="project" value="InterPro"/>
</dbReference>
<protein>
    <submittedName>
        <fullName evidence="2">Mis12-Mtw1 protein family-domain-containing protein</fullName>
    </submittedName>
</protein>
<keyword evidence="3" id="KW-1185">Reference proteome</keyword>
<dbReference type="GO" id="GO:0051301">
    <property type="term" value="P:cell division"/>
    <property type="evidence" value="ECO:0007669"/>
    <property type="project" value="InterPro"/>
</dbReference>